<dbReference type="PROSITE" id="PS50110">
    <property type="entry name" value="RESPONSE_REGULATORY"/>
    <property type="match status" value="1"/>
</dbReference>
<dbReference type="GO" id="GO:0000160">
    <property type="term" value="P:phosphorelay signal transduction system"/>
    <property type="evidence" value="ECO:0007669"/>
    <property type="project" value="UniProtKB-KW"/>
</dbReference>
<proteinExistence type="predicted"/>
<feature type="transmembrane region" description="Helical" evidence="5">
    <location>
        <begin position="12"/>
        <end position="29"/>
    </location>
</feature>
<keyword evidence="5" id="KW-0812">Transmembrane</keyword>
<name>A0A285IY11_9GAMM</name>
<dbReference type="Gene3D" id="3.40.50.2300">
    <property type="match status" value="1"/>
</dbReference>
<dbReference type="InterPro" id="IPR001789">
    <property type="entry name" value="Sig_transdc_resp-reg_receiver"/>
</dbReference>
<dbReference type="InterPro" id="IPR011006">
    <property type="entry name" value="CheY-like_superfamily"/>
</dbReference>
<evidence type="ECO:0000313" key="7">
    <source>
        <dbReference type="EMBL" id="SNY52862.1"/>
    </source>
</evidence>
<evidence type="ECO:0000256" key="2">
    <source>
        <dbReference type="ARBA" id="ARBA00023012"/>
    </source>
</evidence>
<organism evidence="7 8">
    <name type="scientific">Arsukibacterium tuosuense</name>
    <dbReference type="NCBI Taxonomy" id="1323745"/>
    <lineage>
        <taxon>Bacteria</taxon>
        <taxon>Pseudomonadati</taxon>
        <taxon>Pseudomonadota</taxon>
        <taxon>Gammaproteobacteria</taxon>
        <taxon>Chromatiales</taxon>
        <taxon>Chromatiaceae</taxon>
        <taxon>Arsukibacterium</taxon>
    </lineage>
</organism>
<keyword evidence="2" id="KW-0902">Two-component regulatory system</keyword>
<dbReference type="PANTHER" id="PTHR45339">
    <property type="entry name" value="HYBRID SIGNAL TRANSDUCTION HISTIDINE KINASE J"/>
    <property type="match status" value="1"/>
</dbReference>
<dbReference type="EMBL" id="OBEB01000004">
    <property type="protein sequence ID" value="SNY52862.1"/>
    <property type="molecule type" value="Genomic_DNA"/>
</dbReference>
<gene>
    <name evidence="7" type="ORF">SAMN06297280_2237</name>
</gene>
<feature type="coiled-coil region" evidence="4">
    <location>
        <begin position="230"/>
        <end position="271"/>
    </location>
</feature>
<dbReference type="Proteomes" id="UP000219353">
    <property type="component" value="Unassembled WGS sequence"/>
</dbReference>
<sequence length="722" mass="81127">MTNIFKQVIVPWLLALLLAWVLVIVWLHNETRNQQMQQIQQLAVTVNYAVQANLPVNDDQQLANQLRQIHYSSTLAVQHIAAYNSQLQLIASSTSPAPVAVLNSAPTAYQVRTLPDGNQLAVLPVSVGMTVEQSTVASQIPDNGYVAVVFSTEQTWMLRLIPLALLTVAMAVGLMLSLGLIKRGQSRLATDAELLVHNLRRLQNARQQCQITEPLVPALKPVQQAFNDLASSLDQNQQATEQLVQQLNQRLQQVNAQLTELEQQRQRLTTFQQLQQRQIRHWFEQSMLLWQRREQLQPAQLQRLIQMHMLTGHYQFSDKDFKGPPVRLVSWLGKHLNEFNELIPSATVVLDWQEHPDNLAYSAHICEKTLKSLIQALIMLCLRGDDVSKVNVEIKLEKGEHQSLLRLTVSCNGNGIPGHCQELLKNTDLLDMQWSDADVALLNAIQATDADFSSQSLDGLGCILQLTIPVLTEQLSAVKAMQHLLIFDADEERIQQRCSALSGVASQISKCSKLSELEQLTDRKVVDLVILFLPATADSADWQKIIDNARQQSTLLCYTSPELMSAWQQKLPEVLVSHQFCLAAVQAATEQLPKPVNLQHILVVDDNETNLAFVQVLLKNKPLVLHTATSAIQVFSLCQQQRFDMILLDIQLPDMSGVDIAKKLRQIPQYRQVPIVAFTAHAMPAEIETYREAGMDDIVFKPLEPARLDSLLARFSLTTNQN</sequence>
<evidence type="ECO:0000256" key="1">
    <source>
        <dbReference type="ARBA" id="ARBA00022553"/>
    </source>
</evidence>
<keyword evidence="5" id="KW-0472">Membrane</keyword>
<keyword evidence="8" id="KW-1185">Reference proteome</keyword>
<evidence type="ECO:0000259" key="6">
    <source>
        <dbReference type="PROSITE" id="PS50110"/>
    </source>
</evidence>
<dbReference type="AlphaFoldDB" id="A0A285IY11"/>
<dbReference type="SUPFAM" id="SSF52172">
    <property type="entry name" value="CheY-like"/>
    <property type="match status" value="1"/>
</dbReference>
<feature type="transmembrane region" description="Helical" evidence="5">
    <location>
        <begin position="160"/>
        <end position="181"/>
    </location>
</feature>
<accession>A0A285IY11</accession>
<keyword evidence="4" id="KW-0175">Coiled coil</keyword>
<dbReference type="OrthoDB" id="5754833at2"/>
<keyword evidence="1 3" id="KW-0597">Phosphoprotein</keyword>
<feature type="modified residue" description="4-aspartylphosphate" evidence="3">
    <location>
        <position position="649"/>
    </location>
</feature>
<dbReference type="Pfam" id="PF00072">
    <property type="entry name" value="Response_reg"/>
    <property type="match status" value="1"/>
</dbReference>
<evidence type="ECO:0000313" key="8">
    <source>
        <dbReference type="Proteomes" id="UP000219353"/>
    </source>
</evidence>
<feature type="domain" description="Response regulatory" evidence="6">
    <location>
        <begin position="600"/>
        <end position="716"/>
    </location>
</feature>
<dbReference type="RefSeq" id="WP_097111471.1">
    <property type="nucleotide sequence ID" value="NZ_OBEB01000004.1"/>
</dbReference>
<dbReference type="SMART" id="SM00448">
    <property type="entry name" value="REC"/>
    <property type="match status" value="1"/>
</dbReference>
<dbReference type="PANTHER" id="PTHR45339:SF1">
    <property type="entry name" value="HYBRID SIGNAL TRANSDUCTION HISTIDINE KINASE J"/>
    <property type="match status" value="1"/>
</dbReference>
<evidence type="ECO:0000256" key="4">
    <source>
        <dbReference type="SAM" id="Coils"/>
    </source>
</evidence>
<evidence type="ECO:0000256" key="5">
    <source>
        <dbReference type="SAM" id="Phobius"/>
    </source>
</evidence>
<keyword evidence="5" id="KW-1133">Transmembrane helix</keyword>
<protein>
    <submittedName>
        <fullName evidence="7">CheY chemotaxis protein or a CheY-like REC (Receiver) domain</fullName>
    </submittedName>
</protein>
<reference evidence="8" key="1">
    <citation type="submission" date="2017-09" db="EMBL/GenBank/DDBJ databases">
        <authorList>
            <person name="Varghese N."/>
            <person name="Submissions S."/>
        </authorList>
    </citation>
    <scope>NUCLEOTIDE SEQUENCE [LARGE SCALE GENOMIC DNA]</scope>
    <source>
        <strain evidence="8">CGMCC 1.12461</strain>
    </source>
</reference>
<dbReference type="CDD" id="cd17546">
    <property type="entry name" value="REC_hyHK_CKI1_RcsC-like"/>
    <property type="match status" value="1"/>
</dbReference>
<evidence type="ECO:0000256" key="3">
    <source>
        <dbReference type="PROSITE-ProRule" id="PRU00169"/>
    </source>
</evidence>